<dbReference type="AlphaFoldDB" id="A0A1E4SII6"/>
<keyword evidence="3" id="KW-1185">Reference proteome</keyword>
<accession>A0A1E4SII6</accession>
<feature type="region of interest" description="Disordered" evidence="1">
    <location>
        <begin position="1"/>
        <end position="95"/>
    </location>
</feature>
<protein>
    <submittedName>
        <fullName evidence="2">Uncharacterized protein</fullName>
    </submittedName>
</protein>
<dbReference type="Proteomes" id="UP000094285">
    <property type="component" value="Unassembled WGS sequence"/>
</dbReference>
<dbReference type="RefSeq" id="XP_020064445.1">
    <property type="nucleotide sequence ID" value="XM_020211691.1"/>
</dbReference>
<evidence type="ECO:0000256" key="1">
    <source>
        <dbReference type="SAM" id="MobiDB-lite"/>
    </source>
</evidence>
<evidence type="ECO:0000313" key="3">
    <source>
        <dbReference type="Proteomes" id="UP000094285"/>
    </source>
</evidence>
<name>A0A1E4SII6_9ASCO</name>
<reference evidence="3" key="1">
    <citation type="submission" date="2016-05" db="EMBL/GenBank/DDBJ databases">
        <title>Comparative genomics of biotechnologically important yeasts.</title>
        <authorList>
            <consortium name="DOE Joint Genome Institute"/>
            <person name="Riley R."/>
            <person name="Haridas S."/>
            <person name="Wolfe K.H."/>
            <person name="Lopes M.R."/>
            <person name="Hittinger C.T."/>
            <person name="Goker M."/>
            <person name="Salamov A."/>
            <person name="Wisecaver J."/>
            <person name="Long T.M."/>
            <person name="Aerts A.L."/>
            <person name="Barry K."/>
            <person name="Choi C."/>
            <person name="Clum A."/>
            <person name="Coughlan A.Y."/>
            <person name="Deshpande S."/>
            <person name="Douglass A.P."/>
            <person name="Hanson S.J."/>
            <person name="Klenk H.-P."/>
            <person name="Labutti K."/>
            <person name="Lapidus A."/>
            <person name="Lindquist E."/>
            <person name="Lipzen A."/>
            <person name="Meier-Kolthoff J.P."/>
            <person name="Ohm R.A."/>
            <person name="Otillar R.P."/>
            <person name="Pangilinan J."/>
            <person name="Peng Y."/>
            <person name="Rokas A."/>
            <person name="Rosa C.A."/>
            <person name="Scheuner C."/>
            <person name="Sibirny A.A."/>
            <person name="Slot J.C."/>
            <person name="Stielow J.B."/>
            <person name="Sun H."/>
            <person name="Kurtzman C.P."/>
            <person name="Blackwell M."/>
            <person name="Grigoriev I.V."/>
            <person name="Jeffries T.W."/>
        </authorList>
    </citation>
    <scope>NUCLEOTIDE SEQUENCE [LARGE SCALE GENOMIC DNA]</scope>
    <source>
        <strain evidence="3">NRRL Y-17324</strain>
    </source>
</reference>
<sequence length="189" mass="21101">MAKSPSISSISSTGSNNSTDNLLKKLGAQSAAAVPPENGVETSQTTPRLPLSPTSINSGDKKKPIKFTVRKVSHEPIQSPTLGAGSKTKGTDVKEHDRDKLELAQAKYDHCVNKINKIDKEIDFLTKLLPPYNVEIDYATRTKITKAIEKLRMRQDEIEKKKYSLGITISRLWRVHDDSDIWVRQCSKQ</sequence>
<dbReference type="STRING" id="984487.A0A1E4SII6"/>
<dbReference type="GeneID" id="30985827"/>
<gene>
    <name evidence="2" type="ORF">CANTADRAFT_90413</name>
</gene>
<dbReference type="EMBL" id="KV453912">
    <property type="protein sequence ID" value="ODV79323.1"/>
    <property type="molecule type" value="Genomic_DNA"/>
</dbReference>
<proteinExistence type="predicted"/>
<feature type="compositionally biased region" description="Polar residues" evidence="1">
    <location>
        <begin position="40"/>
        <end position="58"/>
    </location>
</feature>
<evidence type="ECO:0000313" key="2">
    <source>
        <dbReference type="EMBL" id="ODV79323.1"/>
    </source>
</evidence>
<feature type="compositionally biased region" description="Low complexity" evidence="1">
    <location>
        <begin position="1"/>
        <end position="19"/>
    </location>
</feature>
<organism evidence="2 3">
    <name type="scientific">Suhomyces tanzawaensis NRRL Y-17324</name>
    <dbReference type="NCBI Taxonomy" id="984487"/>
    <lineage>
        <taxon>Eukaryota</taxon>
        <taxon>Fungi</taxon>
        <taxon>Dikarya</taxon>
        <taxon>Ascomycota</taxon>
        <taxon>Saccharomycotina</taxon>
        <taxon>Pichiomycetes</taxon>
        <taxon>Debaryomycetaceae</taxon>
        <taxon>Suhomyces</taxon>
    </lineage>
</organism>
<dbReference type="OrthoDB" id="3993315at2759"/>